<accession>A0A7X0MLJ3</accession>
<protein>
    <submittedName>
        <fullName evidence="1">Uncharacterized protein</fullName>
    </submittedName>
</protein>
<name>A0A7X0MLJ3_9SPHI</name>
<evidence type="ECO:0000313" key="2">
    <source>
        <dbReference type="Proteomes" id="UP000521017"/>
    </source>
</evidence>
<dbReference type="EMBL" id="JACHCC010000011">
    <property type="protein sequence ID" value="MBB6501905.1"/>
    <property type="molecule type" value="Genomic_DNA"/>
</dbReference>
<sequence length="30" mass="3665">MPRNKLFIPGHLMMAIHVEYTIQTVEYYLR</sequence>
<dbReference type="AlphaFoldDB" id="A0A7X0MLJ3"/>
<comment type="caution">
    <text evidence="1">The sequence shown here is derived from an EMBL/GenBank/DDBJ whole genome shotgun (WGS) entry which is preliminary data.</text>
</comment>
<evidence type="ECO:0000313" key="1">
    <source>
        <dbReference type="EMBL" id="MBB6501905.1"/>
    </source>
</evidence>
<organism evidence="1 2">
    <name type="scientific">Pedobacter cryoconitis</name>
    <dbReference type="NCBI Taxonomy" id="188932"/>
    <lineage>
        <taxon>Bacteria</taxon>
        <taxon>Pseudomonadati</taxon>
        <taxon>Bacteroidota</taxon>
        <taxon>Sphingobacteriia</taxon>
        <taxon>Sphingobacteriales</taxon>
        <taxon>Sphingobacteriaceae</taxon>
        <taxon>Pedobacter</taxon>
    </lineage>
</organism>
<reference evidence="1 2" key="1">
    <citation type="submission" date="2020-08" db="EMBL/GenBank/DDBJ databases">
        <title>Genomic Encyclopedia of Type Strains, Phase IV (KMG-V): Genome sequencing to study the core and pangenomes of soil and plant-associated prokaryotes.</title>
        <authorList>
            <person name="Whitman W."/>
        </authorList>
    </citation>
    <scope>NUCLEOTIDE SEQUENCE [LARGE SCALE GENOMIC DNA]</scope>
    <source>
        <strain evidence="1 2">M2T3</strain>
    </source>
</reference>
<dbReference type="Proteomes" id="UP000521017">
    <property type="component" value="Unassembled WGS sequence"/>
</dbReference>
<proteinExistence type="predicted"/>
<gene>
    <name evidence="1" type="ORF">HDF25_004082</name>
</gene>